<evidence type="ECO:0000256" key="1">
    <source>
        <dbReference type="ARBA" id="ARBA00004496"/>
    </source>
</evidence>
<dbReference type="Pfam" id="PF02136">
    <property type="entry name" value="NTF2"/>
    <property type="match status" value="1"/>
</dbReference>
<name>A0A250WXE7_9CHLO</name>
<organism evidence="4 5">
    <name type="scientific">Chlamydomonas eustigma</name>
    <dbReference type="NCBI Taxonomy" id="1157962"/>
    <lineage>
        <taxon>Eukaryota</taxon>
        <taxon>Viridiplantae</taxon>
        <taxon>Chlorophyta</taxon>
        <taxon>core chlorophytes</taxon>
        <taxon>Chlorophyceae</taxon>
        <taxon>CS clade</taxon>
        <taxon>Chlamydomonadales</taxon>
        <taxon>Chlamydomonadaceae</taxon>
        <taxon>Chlamydomonas</taxon>
    </lineage>
</organism>
<dbReference type="GO" id="GO:0006606">
    <property type="term" value="P:protein import into nucleus"/>
    <property type="evidence" value="ECO:0007669"/>
    <property type="project" value="UniProtKB-ARBA"/>
</dbReference>
<accession>A0A250WXE7</accession>
<comment type="subcellular location">
    <subcellularLocation>
        <location evidence="1">Cytoplasm</location>
    </subcellularLocation>
</comment>
<gene>
    <name evidence="4" type="ORF">CEUSTIGMA_g2934.t1</name>
</gene>
<dbReference type="InterPro" id="IPR045875">
    <property type="entry name" value="NTF2"/>
</dbReference>
<dbReference type="InterPro" id="IPR032710">
    <property type="entry name" value="NTF2-like_dom_sf"/>
</dbReference>
<dbReference type="CDD" id="cd00780">
    <property type="entry name" value="NTF2"/>
    <property type="match status" value="1"/>
</dbReference>
<keyword evidence="2" id="KW-0963">Cytoplasm</keyword>
<sequence>MKYSFCASVLDSTHIPYWHDLARPSFQSESSRDKMATDPEAVGKAFISYYYQLFEQNRPALATLYQEQSMLTFEGNKFQGAQAIVGKLTTLQFGLCKITLATQDFQPSISGGILVFTTGNIQTEPESPPLKFSQVFHLMPVNNSFIVTNDMFRLNYG</sequence>
<evidence type="ECO:0000313" key="4">
    <source>
        <dbReference type="EMBL" id="GAX75491.1"/>
    </source>
</evidence>
<dbReference type="InterPro" id="IPR018222">
    <property type="entry name" value="Nuclear_transport_factor_2_euk"/>
</dbReference>
<dbReference type="FunFam" id="3.10.450.50:FF:000005">
    <property type="entry name" value="Nuclear transport factor 2"/>
    <property type="match status" value="1"/>
</dbReference>
<dbReference type="Gene3D" id="3.10.450.50">
    <property type="match status" value="1"/>
</dbReference>
<reference evidence="4 5" key="1">
    <citation type="submission" date="2017-08" db="EMBL/GenBank/DDBJ databases">
        <title>Acidophilic green algal genome provides insights into adaptation to an acidic environment.</title>
        <authorList>
            <person name="Hirooka S."/>
            <person name="Hirose Y."/>
            <person name="Kanesaki Y."/>
            <person name="Higuchi S."/>
            <person name="Fujiwara T."/>
            <person name="Onuma R."/>
            <person name="Era A."/>
            <person name="Ohbayashi R."/>
            <person name="Uzuka A."/>
            <person name="Nozaki H."/>
            <person name="Yoshikawa H."/>
            <person name="Miyagishima S.Y."/>
        </authorList>
    </citation>
    <scope>NUCLEOTIDE SEQUENCE [LARGE SCALE GENOMIC DNA]</scope>
    <source>
        <strain evidence="4 5">NIES-2499</strain>
    </source>
</reference>
<feature type="domain" description="NTF2" evidence="3">
    <location>
        <begin position="42"/>
        <end position="154"/>
    </location>
</feature>
<comment type="caution">
    <text evidence="4">The sequence shown here is derived from an EMBL/GenBank/DDBJ whole genome shotgun (WGS) entry which is preliminary data.</text>
</comment>
<dbReference type="PROSITE" id="PS50177">
    <property type="entry name" value="NTF2_DOMAIN"/>
    <property type="match status" value="1"/>
</dbReference>
<dbReference type="OrthoDB" id="6507044at2759"/>
<dbReference type="STRING" id="1157962.A0A250WXE7"/>
<dbReference type="Proteomes" id="UP000232323">
    <property type="component" value="Unassembled WGS sequence"/>
</dbReference>
<dbReference type="PANTHER" id="PTHR12612">
    <property type="entry name" value="NUCLEAR TRANSPORT FACTOR 2"/>
    <property type="match status" value="1"/>
</dbReference>
<proteinExistence type="predicted"/>
<dbReference type="AlphaFoldDB" id="A0A250WXE7"/>
<evidence type="ECO:0000313" key="5">
    <source>
        <dbReference type="Proteomes" id="UP000232323"/>
    </source>
</evidence>
<keyword evidence="5" id="KW-1185">Reference proteome</keyword>
<protein>
    <recommendedName>
        <fullName evidence="3">NTF2 domain-containing protein</fullName>
    </recommendedName>
</protein>
<evidence type="ECO:0000259" key="3">
    <source>
        <dbReference type="PROSITE" id="PS50177"/>
    </source>
</evidence>
<dbReference type="SUPFAM" id="SSF54427">
    <property type="entry name" value="NTF2-like"/>
    <property type="match status" value="1"/>
</dbReference>
<dbReference type="GO" id="GO:0005635">
    <property type="term" value="C:nuclear envelope"/>
    <property type="evidence" value="ECO:0007669"/>
    <property type="project" value="UniProtKB-ARBA"/>
</dbReference>
<dbReference type="InterPro" id="IPR002075">
    <property type="entry name" value="NTF2_dom"/>
</dbReference>
<evidence type="ECO:0000256" key="2">
    <source>
        <dbReference type="ARBA" id="ARBA00022490"/>
    </source>
</evidence>
<dbReference type="GO" id="GO:0005737">
    <property type="term" value="C:cytoplasm"/>
    <property type="evidence" value="ECO:0007669"/>
    <property type="project" value="UniProtKB-SubCell"/>
</dbReference>
<dbReference type="EMBL" id="BEGY01000012">
    <property type="protein sequence ID" value="GAX75491.1"/>
    <property type="molecule type" value="Genomic_DNA"/>
</dbReference>